<dbReference type="RefSeq" id="WP_159262398.1">
    <property type="nucleotide sequence ID" value="NZ_CP041348.1"/>
</dbReference>
<dbReference type="Pfam" id="PF06048">
    <property type="entry name" value="DUF927"/>
    <property type="match status" value="1"/>
</dbReference>
<dbReference type="AlphaFoldDB" id="A0A857FP06"/>
<dbReference type="EMBL" id="CP041348">
    <property type="protein sequence ID" value="QHC36028.1"/>
    <property type="molecule type" value="Genomic_DNA"/>
</dbReference>
<accession>A0A857FP06</accession>
<evidence type="ECO:0000313" key="3">
    <source>
        <dbReference type="EMBL" id="QHC36028.1"/>
    </source>
</evidence>
<reference evidence="3 4" key="1">
    <citation type="journal article" date="2020" name="Carbohydr. Polym.">
        <title>Characterization and optimization of production of bacterial cellulose from strain CGMCC 17276 based on whole-genome analysis.</title>
        <authorList>
            <person name="Lu T."/>
            <person name="Gao H."/>
            <person name="Liao B."/>
            <person name="Wu J."/>
            <person name="Zhang W."/>
            <person name="Huang J."/>
            <person name="Liu M."/>
            <person name="Huang J."/>
            <person name="Chang Z."/>
            <person name="Jin M."/>
            <person name="Yi Z."/>
            <person name="Jiang D."/>
        </authorList>
    </citation>
    <scope>NUCLEOTIDE SEQUENCE [LARGE SCALE GENOMIC DNA]</scope>
    <source>
        <strain evidence="3 4">CGMCC 17276</strain>
    </source>
</reference>
<protein>
    <submittedName>
        <fullName evidence="3">DUF927 domain-containing protein</fullName>
    </submittedName>
</protein>
<organism evidence="3 4">
    <name type="scientific">Komagataeibacter xylinus</name>
    <name type="common">Gluconacetobacter xylinus</name>
    <dbReference type="NCBI Taxonomy" id="28448"/>
    <lineage>
        <taxon>Bacteria</taxon>
        <taxon>Pseudomonadati</taxon>
        <taxon>Pseudomonadota</taxon>
        <taxon>Alphaproteobacteria</taxon>
        <taxon>Acetobacterales</taxon>
        <taxon>Acetobacteraceae</taxon>
        <taxon>Komagataeibacter</taxon>
    </lineage>
</organism>
<dbReference type="Proteomes" id="UP000464674">
    <property type="component" value="Chromosome"/>
</dbReference>
<dbReference type="InterPro" id="IPR009270">
    <property type="entry name" value="DUF927"/>
</dbReference>
<proteinExistence type="predicted"/>
<feature type="domain" description="DUF927" evidence="2">
    <location>
        <begin position="297"/>
        <end position="571"/>
    </location>
</feature>
<evidence type="ECO:0000259" key="2">
    <source>
        <dbReference type="Pfam" id="PF06048"/>
    </source>
</evidence>
<feature type="region of interest" description="Disordered" evidence="1">
    <location>
        <begin position="1"/>
        <end position="20"/>
    </location>
</feature>
<dbReference type="CDD" id="cd01029">
    <property type="entry name" value="TOPRIM_primases"/>
    <property type="match status" value="1"/>
</dbReference>
<sequence length="865" mass="93153">MNETDMPTDYTDPAPDPHIPVPATSVDNFGNVTDLTPGIETAFAPLSEVERQGTSPGDDGREIWEPVRPAPCAPDMPRGASAMWVYRDADGQPLCARFRKDDGAGGKVVLPLTYGRRIWTDNRSNRRDATGWHWKQGAKPLPLYGLDQLAAFGDAPVLLVEGEKTADAAGRLFSDFVVMTSQGGSKAAANNDWSPLAGRSVTIWPDNDDAGQSWADDVIRLLREAGAGITRKVELPTGLPPGWDLADDLPFDMTQGGDVPDMEILRPLLDKAPLAAPNVEMPHGYYMNRFGLNFMPEATGDLPPSPVWIAAPFDVVAETNDGTGQAWGLLIRWEDRDHRPHQWAIPKKLVHGEGKEIAGELEDAGLNCSISATRHLRQFIASVKTRTRLRCVDRAGWHATSSGPAFILPGGVTMGSGARAVVFQSTRAAIGQEFATAGTLAEWQREVAAYAVGNSRLALFLSAAFAGPLLDISGEQSGGIHLVGKSQSGKSTSAYIAGSVWGRGDRDGQIRAWRGTANGLEGVASETSDTVLILDEMGQADSREVGDIIYMLANNTGKMRAGRSGNARTRKTWRVFFLSTGEVTLAAKMGEAGKRTMAGQEVRLVNISADAGAGMGAFENLHDMESGGALSDHLRVASRTWYGTASRAFLSRLAQDRGNDAEGLLEAIKTIRARFDDAFLPDGADGQVRSVSARFSLIAAGGELAAGYGVLPWQGGEAFRAAGACFQSWLAERGGAGASEDQQAIEQVRAFIEEHGESRFTNLSRDTEGEMVANENIRTNYRAGFKRRVGTPEGDQWQYLLLPEMFRKEVCKGLDAKRAARALCDAGYLLPDPSGRRMSQSVRIPDVGRSRVYVVSSAIMGDDDA</sequence>
<gene>
    <name evidence="3" type="ORF">FMA36_11470</name>
</gene>
<dbReference type="InterPro" id="IPR034154">
    <property type="entry name" value="TOPRIM_DnaG/twinkle"/>
</dbReference>
<dbReference type="OrthoDB" id="784829at2"/>
<evidence type="ECO:0000256" key="1">
    <source>
        <dbReference type="SAM" id="MobiDB-lite"/>
    </source>
</evidence>
<name>A0A857FP06_KOMXY</name>
<evidence type="ECO:0000313" key="4">
    <source>
        <dbReference type="Proteomes" id="UP000464674"/>
    </source>
</evidence>